<sequence>MAFRIARRVLRNRSLEPLIGNPNSSRVVSSSPIRNLCSDASSSYPIRATLFPGDGIGPEIAKSVKKVSILSHTPSSLLFICTDDLIKSFFFIIID</sequence>
<organism evidence="1 2">
    <name type="scientific">Aquilegia coerulea</name>
    <name type="common">Rocky mountain columbine</name>
    <dbReference type="NCBI Taxonomy" id="218851"/>
    <lineage>
        <taxon>Eukaryota</taxon>
        <taxon>Viridiplantae</taxon>
        <taxon>Streptophyta</taxon>
        <taxon>Embryophyta</taxon>
        <taxon>Tracheophyta</taxon>
        <taxon>Spermatophyta</taxon>
        <taxon>Magnoliopsida</taxon>
        <taxon>Ranunculales</taxon>
        <taxon>Ranunculaceae</taxon>
        <taxon>Thalictroideae</taxon>
        <taxon>Aquilegia</taxon>
    </lineage>
</organism>
<dbReference type="AlphaFoldDB" id="A0A2G5CCG7"/>
<dbReference type="EMBL" id="KZ305081">
    <property type="protein sequence ID" value="PIA28933.1"/>
    <property type="molecule type" value="Genomic_DNA"/>
</dbReference>
<evidence type="ECO:0008006" key="3">
    <source>
        <dbReference type="Google" id="ProtNLM"/>
    </source>
</evidence>
<evidence type="ECO:0000313" key="2">
    <source>
        <dbReference type="Proteomes" id="UP000230069"/>
    </source>
</evidence>
<protein>
    <recommendedName>
        <fullName evidence="3">Isopropylmalate dehydrogenase-like domain-containing protein</fullName>
    </recommendedName>
</protein>
<name>A0A2G5CCG7_AQUCA</name>
<dbReference type="STRING" id="218851.A0A2G5CCG7"/>
<dbReference type="Proteomes" id="UP000230069">
    <property type="component" value="Unassembled WGS sequence"/>
</dbReference>
<accession>A0A2G5CCG7</accession>
<dbReference type="InParanoid" id="A0A2G5CCG7"/>
<keyword evidence="2" id="KW-1185">Reference proteome</keyword>
<dbReference type="OrthoDB" id="10601839at2759"/>
<gene>
    <name evidence="1" type="ORF">AQUCO_06400001v1</name>
</gene>
<reference evidence="1 2" key="1">
    <citation type="submission" date="2017-09" db="EMBL/GenBank/DDBJ databases">
        <title>WGS assembly of Aquilegia coerulea Goldsmith.</title>
        <authorList>
            <person name="Hodges S."/>
            <person name="Kramer E."/>
            <person name="Nordborg M."/>
            <person name="Tomkins J."/>
            <person name="Borevitz J."/>
            <person name="Derieg N."/>
            <person name="Yan J."/>
            <person name="Mihaltcheva S."/>
            <person name="Hayes R.D."/>
            <person name="Rokhsar D."/>
        </authorList>
    </citation>
    <scope>NUCLEOTIDE SEQUENCE [LARGE SCALE GENOMIC DNA]</scope>
    <source>
        <strain evidence="2">cv. Goldsmith</strain>
    </source>
</reference>
<proteinExistence type="predicted"/>
<evidence type="ECO:0000313" key="1">
    <source>
        <dbReference type="EMBL" id="PIA28933.1"/>
    </source>
</evidence>